<dbReference type="AlphaFoldDB" id="A0A8S4SLS6"/>
<feature type="signal peptide" evidence="1">
    <location>
        <begin position="1"/>
        <end position="18"/>
    </location>
</feature>
<keyword evidence="3" id="KW-1185">Reference proteome</keyword>
<dbReference type="PANTHER" id="PTHR11362:SF82">
    <property type="entry name" value="PHOSPHATIDYLETHANOLAMINE-BINDING PROTEIN 4"/>
    <property type="match status" value="1"/>
</dbReference>
<dbReference type="CDD" id="cd00866">
    <property type="entry name" value="PEBP_euk"/>
    <property type="match status" value="1"/>
</dbReference>
<evidence type="ECO:0000313" key="3">
    <source>
        <dbReference type="Proteomes" id="UP000838756"/>
    </source>
</evidence>
<accession>A0A8S4SLS6</accession>
<organism evidence="2 3">
    <name type="scientific">Pararge aegeria aegeria</name>
    <dbReference type="NCBI Taxonomy" id="348720"/>
    <lineage>
        <taxon>Eukaryota</taxon>
        <taxon>Metazoa</taxon>
        <taxon>Ecdysozoa</taxon>
        <taxon>Arthropoda</taxon>
        <taxon>Hexapoda</taxon>
        <taxon>Insecta</taxon>
        <taxon>Pterygota</taxon>
        <taxon>Neoptera</taxon>
        <taxon>Endopterygota</taxon>
        <taxon>Lepidoptera</taxon>
        <taxon>Glossata</taxon>
        <taxon>Ditrysia</taxon>
        <taxon>Papilionoidea</taxon>
        <taxon>Nymphalidae</taxon>
        <taxon>Satyrinae</taxon>
        <taxon>Satyrini</taxon>
        <taxon>Parargina</taxon>
        <taxon>Pararge</taxon>
    </lineage>
</organism>
<sequence length="225" mass="24882">MGPIRCMIVISLAYTVLGTKYSKVPTAFKAYNLTPDVIPTAPENFLNVYYPTAEVCLGDVISQTQTLVKPKIGFNFKPGVNYTIIIIARLTRHDPLVLPDPDVPSAQAPVLRSYLNWMQVDACASTPGLLAGTTIADYMTINPYPGSGYHRGTVLCYEQTRPLDLGAIARKRLAVRRYRFDVVAFATTYGLTLVGGNFFRVAVPAVYDEYYCNNCPTCLTDVYVK</sequence>
<keyword evidence="1" id="KW-0732">Signal</keyword>
<dbReference type="OrthoDB" id="6914432at2759"/>
<dbReference type="EMBL" id="CAKXAJ010026429">
    <property type="protein sequence ID" value="CAH2268274.1"/>
    <property type="molecule type" value="Genomic_DNA"/>
</dbReference>
<dbReference type="InterPro" id="IPR035810">
    <property type="entry name" value="PEBP_euk"/>
</dbReference>
<comment type="caution">
    <text evidence="2">The sequence shown here is derived from an EMBL/GenBank/DDBJ whole genome shotgun (WGS) entry which is preliminary data.</text>
</comment>
<dbReference type="SUPFAM" id="SSF49777">
    <property type="entry name" value="PEBP-like"/>
    <property type="match status" value="1"/>
</dbReference>
<feature type="chain" id="PRO_5035844765" evidence="1">
    <location>
        <begin position="19"/>
        <end position="225"/>
    </location>
</feature>
<proteinExistence type="predicted"/>
<evidence type="ECO:0000256" key="1">
    <source>
        <dbReference type="SAM" id="SignalP"/>
    </source>
</evidence>
<dbReference type="Proteomes" id="UP000838756">
    <property type="component" value="Unassembled WGS sequence"/>
</dbReference>
<protein>
    <submittedName>
        <fullName evidence="2">Jg5473 protein</fullName>
    </submittedName>
</protein>
<evidence type="ECO:0000313" key="2">
    <source>
        <dbReference type="EMBL" id="CAH2268274.1"/>
    </source>
</evidence>
<name>A0A8S4SLS6_9NEOP</name>
<dbReference type="Gene3D" id="3.90.280.10">
    <property type="entry name" value="PEBP-like"/>
    <property type="match status" value="1"/>
</dbReference>
<reference evidence="2" key="1">
    <citation type="submission" date="2022-03" db="EMBL/GenBank/DDBJ databases">
        <authorList>
            <person name="Lindestad O."/>
        </authorList>
    </citation>
    <scope>NUCLEOTIDE SEQUENCE</scope>
</reference>
<dbReference type="InterPro" id="IPR036610">
    <property type="entry name" value="PEBP-like_sf"/>
</dbReference>
<dbReference type="PANTHER" id="PTHR11362">
    <property type="entry name" value="PHOSPHATIDYLETHANOLAMINE-BINDING PROTEIN"/>
    <property type="match status" value="1"/>
</dbReference>
<gene>
    <name evidence="2" type="primary">jg5473</name>
    <name evidence="2" type="ORF">PAEG_LOCUS26663</name>
</gene>